<name>L5MB31_MYODS</name>
<accession>L5MB31</accession>
<reference evidence="3" key="1">
    <citation type="journal article" date="2013" name="Science">
        <title>Comparative analysis of bat genomes provides insight into the evolution of flight and immunity.</title>
        <authorList>
            <person name="Zhang G."/>
            <person name="Cowled C."/>
            <person name="Shi Z."/>
            <person name="Huang Z."/>
            <person name="Bishop-Lilly K.A."/>
            <person name="Fang X."/>
            <person name="Wynne J.W."/>
            <person name="Xiong Z."/>
            <person name="Baker M.L."/>
            <person name="Zhao W."/>
            <person name="Tachedjian M."/>
            <person name="Zhu Y."/>
            <person name="Zhou P."/>
            <person name="Jiang X."/>
            <person name="Ng J."/>
            <person name="Yang L."/>
            <person name="Wu L."/>
            <person name="Xiao J."/>
            <person name="Feng Y."/>
            <person name="Chen Y."/>
            <person name="Sun X."/>
            <person name="Zhang Y."/>
            <person name="Marsh G.A."/>
            <person name="Crameri G."/>
            <person name="Broder C.C."/>
            <person name="Frey K.G."/>
            <person name="Wang L.F."/>
            <person name="Wang J."/>
        </authorList>
    </citation>
    <scope>NUCLEOTIDE SEQUENCE [LARGE SCALE GENOMIC DNA]</scope>
</reference>
<organism evidence="2 3">
    <name type="scientific">Myotis davidii</name>
    <name type="common">David's myotis</name>
    <dbReference type="NCBI Taxonomy" id="225400"/>
    <lineage>
        <taxon>Eukaryota</taxon>
        <taxon>Metazoa</taxon>
        <taxon>Chordata</taxon>
        <taxon>Craniata</taxon>
        <taxon>Vertebrata</taxon>
        <taxon>Euteleostomi</taxon>
        <taxon>Mammalia</taxon>
        <taxon>Eutheria</taxon>
        <taxon>Laurasiatheria</taxon>
        <taxon>Chiroptera</taxon>
        <taxon>Yangochiroptera</taxon>
        <taxon>Vespertilionidae</taxon>
        <taxon>Myotis</taxon>
    </lineage>
</organism>
<dbReference type="AlphaFoldDB" id="L5MB31"/>
<proteinExistence type="predicted"/>
<evidence type="ECO:0000256" key="1">
    <source>
        <dbReference type="SAM" id="MobiDB-lite"/>
    </source>
</evidence>
<protein>
    <submittedName>
        <fullName evidence="2">Uncharacterized protein</fullName>
    </submittedName>
</protein>
<gene>
    <name evidence="2" type="ORF">MDA_GLEAN10006256</name>
</gene>
<feature type="region of interest" description="Disordered" evidence="1">
    <location>
        <begin position="1"/>
        <end position="146"/>
    </location>
</feature>
<dbReference type="EMBL" id="KB102788">
    <property type="protein sequence ID" value="ELK34958.1"/>
    <property type="molecule type" value="Genomic_DNA"/>
</dbReference>
<dbReference type="Proteomes" id="UP000010556">
    <property type="component" value="Unassembled WGS sequence"/>
</dbReference>
<evidence type="ECO:0000313" key="2">
    <source>
        <dbReference type="EMBL" id="ELK34958.1"/>
    </source>
</evidence>
<evidence type="ECO:0000313" key="3">
    <source>
        <dbReference type="Proteomes" id="UP000010556"/>
    </source>
</evidence>
<keyword evidence="3" id="KW-1185">Reference proteome</keyword>
<sequence>MALPLTRGPGRPNSEGDGPAPDPGSQGPGVPGLRRQWPLRPHTPSPVPRCHAARPHTEAHGSSPPLGTPPLCTPSSGPSCPRRGLALPALPSSPRDLLCPRHPSLPGSQVRAAGAGRGGRDAPRDRKRTRRTELGLEGCGPELYSS</sequence>